<dbReference type="CDD" id="cd23829">
    <property type="entry name" value="RWD_RWDD2"/>
    <property type="match status" value="1"/>
</dbReference>
<dbReference type="InParanoid" id="A0A6J1WEJ3"/>
<dbReference type="PANTHER" id="PTHR15955">
    <property type="entry name" value="RWD DOMAIN CONTAINING PROTEIN 2"/>
    <property type="match status" value="1"/>
</dbReference>
<dbReference type="InterPro" id="IPR010541">
    <property type="entry name" value="Prp3_C"/>
</dbReference>
<evidence type="ECO:0000259" key="1">
    <source>
        <dbReference type="PROSITE" id="PS50908"/>
    </source>
</evidence>
<dbReference type="InterPro" id="IPR059181">
    <property type="entry name" value="RWDD2A-B_C"/>
</dbReference>
<dbReference type="FunCoup" id="A0A6J1WEJ3">
    <property type="interactions" value="14"/>
</dbReference>
<name>A0A6J1WEJ3_GALME</name>
<feature type="domain" description="RWD" evidence="1">
    <location>
        <begin position="25"/>
        <end position="143"/>
    </location>
</feature>
<dbReference type="AlphaFoldDB" id="A0A6J1WEJ3"/>
<dbReference type="CDD" id="cd24163">
    <property type="entry name" value="RWDD2_C"/>
    <property type="match status" value="1"/>
</dbReference>
<accession>A0A6J1WEJ3</accession>
<dbReference type="OrthoDB" id="432412at2759"/>
<evidence type="ECO:0000313" key="3">
    <source>
        <dbReference type="RefSeq" id="XP_026748176.1"/>
    </source>
</evidence>
<dbReference type="KEGG" id="gmw:113509092"/>
<dbReference type="InterPro" id="IPR016135">
    <property type="entry name" value="UBQ-conjugating_enzyme/RWD"/>
</dbReference>
<dbReference type="Pfam" id="PF05773">
    <property type="entry name" value="RWD"/>
    <property type="match status" value="1"/>
</dbReference>
<dbReference type="InterPro" id="IPR017359">
    <property type="entry name" value="Phi-like"/>
</dbReference>
<dbReference type="Pfam" id="PF06544">
    <property type="entry name" value="Prp3_C"/>
    <property type="match status" value="1"/>
</dbReference>
<dbReference type="PROSITE" id="PS50908">
    <property type="entry name" value="RWD"/>
    <property type="match status" value="1"/>
</dbReference>
<reference evidence="3" key="1">
    <citation type="submission" date="2025-08" db="UniProtKB">
        <authorList>
            <consortium name="RefSeq"/>
        </authorList>
    </citation>
    <scope>IDENTIFICATION</scope>
    <source>
        <tissue evidence="3">Whole larvae</tissue>
    </source>
</reference>
<gene>
    <name evidence="3" type="primary">LOC113509092</name>
</gene>
<dbReference type="SMART" id="SM00591">
    <property type="entry name" value="RWD"/>
    <property type="match status" value="1"/>
</dbReference>
<dbReference type="InterPro" id="IPR006575">
    <property type="entry name" value="RWD_dom"/>
</dbReference>
<dbReference type="SUPFAM" id="SSF54495">
    <property type="entry name" value="UBC-like"/>
    <property type="match status" value="1"/>
</dbReference>
<protein>
    <submittedName>
        <fullName evidence="3">LOW QUALITY PROTEIN: RWD domain-containing protein 2A</fullName>
    </submittedName>
</protein>
<dbReference type="GeneID" id="113509092"/>
<dbReference type="Proteomes" id="UP001652740">
    <property type="component" value="Unplaced"/>
</dbReference>
<dbReference type="RefSeq" id="XP_026748176.1">
    <property type="nucleotide sequence ID" value="XM_026892375.3"/>
</dbReference>
<dbReference type="PANTHER" id="PTHR15955:SF8">
    <property type="entry name" value="RWD DOMAIN-CONTAINING PROTEIN 2B-RELATED"/>
    <property type="match status" value="1"/>
</dbReference>
<dbReference type="Gene3D" id="3.10.110.10">
    <property type="entry name" value="Ubiquitin Conjugating Enzyme"/>
    <property type="match status" value="1"/>
</dbReference>
<sequence length="296" mass="34811">MSLNLNSTQNSIRELYIISLKQQLSEYELLKSMYPNNDDIKLTDNNILKDINSFLENKLEYAPPHLDFTLNLLLNNLKLEMCINLPSLYPEEEPDIYIRCNQLNRHQETNLNFKLMDYIKNNHSGEVCLYTAITWLQENIETFCDKKETETDDSSIQELKSVQQKFIRQWIYSHHIYNKKKREEIIKKARELKLTGFCVPGKPGIICIEGSAADCKEWWKDIKSMSWKKIMVRKTETFELNEQGKEQKFNSFDEIHFKNPSSRFNKHADLSGLSKYMEQCGLSQAFHDVFGLNGDI</sequence>
<dbReference type="PIRSF" id="PIRSF038021">
    <property type="entry name" value="UCP038021_RWDD2"/>
    <property type="match status" value="1"/>
</dbReference>
<organism evidence="2 3">
    <name type="scientific">Galleria mellonella</name>
    <name type="common">Greater wax moth</name>
    <dbReference type="NCBI Taxonomy" id="7137"/>
    <lineage>
        <taxon>Eukaryota</taxon>
        <taxon>Metazoa</taxon>
        <taxon>Ecdysozoa</taxon>
        <taxon>Arthropoda</taxon>
        <taxon>Hexapoda</taxon>
        <taxon>Insecta</taxon>
        <taxon>Pterygota</taxon>
        <taxon>Neoptera</taxon>
        <taxon>Endopterygota</taxon>
        <taxon>Lepidoptera</taxon>
        <taxon>Glossata</taxon>
        <taxon>Ditrysia</taxon>
        <taxon>Pyraloidea</taxon>
        <taxon>Pyralidae</taxon>
        <taxon>Galleriinae</taxon>
        <taxon>Galleria</taxon>
    </lineage>
</organism>
<evidence type="ECO:0000313" key="2">
    <source>
        <dbReference type="Proteomes" id="UP001652740"/>
    </source>
</evidence>
<proteinExistence type="predicted"/>
<keyword evidence="2" id="KW-1185">Reference proteome</keyword>